<evidence type="ECO:0000313" key="9">
    <source>
        <dbReference type="EMBL" id="MCP1102683.1"/>
    </source>
</evidence>
<dbReference type="Pfam" id="PF00441">
    <property type="entry name" value="Acyl-CoA_dh_1"/>
    <property type="match status" value="1"/>
</dbReference>
<feature type="domain" description="Acyl-CoA dehydrogenase/oxidase C-terminal" evidence="6">
    <location>
        <begin position="233"/>
        <end position="381"/>
    </location>
</feature>
<evidence type="ECO:0000256" key="3">
    <source>
        <dbReference type="ARBA" id="ARBA00022630"/>
    </source>
</evidence>
<evidence type="ECO:0000259" key="8">
    <source>
        <dbReference type="Pfam" id="PF02771"/>
    </source>
</evidence>
<dbReference type="InterPro" id="IPR037069">
    <property type="entry name" value="AcylCoA_DH/ox_N_sf"/>
</dbReference>
<dbReference type="Gene3D" id="1.20.140.10">
    <property type="entry name" value="Butyryl-CoA Dehydrogenase, subunit A, domain 3"/>
    <property type="match status" value="1"/>
</dbReference>
<dbReference type="InterPro" id="IPR036250">
    <property type="entry name" value="AcylCo_DH-like_C"/>
</dbReference>
<dbReference type="InterPro" id="IPR013786">
    <property type="entry name" value="AcylCoA_DH/ox_N"/>
</dbReference>
<reference evidence="9 10" key="1">
    <citation type="journal article" date="2022" name="Genome Biol. Evol.">
        <title>Host diet, physiology and behaviors set the stage for Lachnospiraceae cladogenesis.</title>
        <authorList>
            <person name="Vera-Ponce De Leon A."/>
            <person name="Schneider M."/>
            <person name="Jahnes B.C."/>
            <person name="Sadowski V."/>
            <person name="Camuy-Velez L.A."/>
            <person name="Duan J."/>
            <person name="Sabree Z.L."/>
        </authorList>
    </citation>
    <scope>NUCLEOTIDE SEQUENCE [LARGE SCALE GENOMIC DNA]</scope>
    <source>
        <strain evidence="9 10">PAL113</strain>
    </source>
</reference>
<dbReference type="InterPro" id="IPR046373">
    <property type="entry name" value="Acyl-CoA_Oxase/DH_mid-dom_sf"/>
</dbReference>
<evidence type="ECO:0000256" key="2">
    <source>
        <dbReference type="ARBA" id="ARBA00009347"/>
    </source>
</evidence>
<dbReference type="Gene3D" id="2.40.110.10">
    <property type="entry name" value="Butyryl-CoA Dehydrogenase, subunit A, domain 2"/>
    <property type="match status" value="1"/>
</dbReference>
<dbReference type="Gene3D" id="1.10.540.10">
    <property type="entry name" value="Acyl-CoA dehydrogenase/oxidase, N-terminal domain"/>
    <property type="match status" value="1"/>
</dbReference>
<dbReference type="Pfam" id="PF02771">
    <property type="entry name" value="Acyl-CoA_dh_N"/>
    <property type="match status" value="1"/>
</dbReference>
<evidence type="ECO:0000259" key="6">
    <source>
        <dbReference type="Pfam" id="PF00441"/>
    </source>
</evidence>
<dbReference type="InterPro" id="IPR006091">
    <property type="entry name" value="Acyl-CoA_Oxase/DH_mid-dom"/>
</dbReference>
<keyword evidence="5" id="KW-0560">Oxidoreductase</keyword>
<comment type="cofactor">
    <cofactor evidence="1 5">
        <name>FAD</name>
        <dbReference type="ChEBI" id="CHEBI:57692"/>
    </cofactor>
</comment>
<dbReference type="SUPFAM" id="SSF47203">
    <property type="entry name" value="Acyl-CoA dehydrogenase C-terminal domain-like"/>
    <property type="match status" value="1"/>
</dbReference>
<evidence type="ECO:0000313" key="10">
    <source>
        <dbReference type="Proteomes" id="UP001523566"/>
    </source>
</evidence>
<keyword evidence="10" id="KW-1185">Reference proteome</keyword>
<protein>
    <submittedName>
        <fullName evidence="9">Acyl-CoA dehydrogenase</fullName>
    </submittedName>
</protein>
<evidence type="ECO:0000256" key="4">
    <source>
        <dbReference type="ARBA" id="ARBA00022827"/>
    </source>
</evidence>
<sequence>MDFNLSSKHEMARTLFRDFAETEVKPLAQEVDETECFPEETVKKMAKYGFLGIPVPKEYGGQGCDILTYAMCVEELAKVCGTTAVIVSAHTSLCVDPIMTYGTEEQKQKYLPALAKGEKLGAFGLTEPGAGTDAQGQQTKAVLDGDEWVLNGSKIFITNGKYADVYIVIAVTGTVEKRGRQVKEISAFIVEKGTPGFSFGTKEKKMGIRGSATYELIFTDCRIPKENMLGAKGKGFGIAMHTLDGGRIGIASQALGLAEGALETTIEYVKERKQFGRSISKFQNTQFQLADMATKVKAAQLMVYRAAEAKKRGGNYSVEASMAKLYAAETAMEVTTKAVQLHGGYGYIREYDVERMMRDAKITEIYEGTSEVQRMVIAADLLK</sequence>
<dbReference type="PANTHER" id="PTHR43884:SF12">
    <property type="entry name" value="ISOVALERYL-COA DEHYDROGENASE, MITOCHONDRIAL-RELATED"/>
    <property type="match status" value="1"/>
</dbReference>
<dbReference type="PROSITE" id="PS00073">
    <property type="entry name" value="ACYL_COA_DH_2"/>
    <property type="match status" value="1"/>
</dbReference>
<evidence type="ECO:0000256" key="5">
    <source>
        <dbReference type="RuleBase" id="RU362125"/>
    </source>
</evidence>
<dbReference type="RefSeq" id="WP_262066467.1">
    <property type="nucleotide sequence ID" value="NZ_JAMXOD010000012.1"/>
</dbReference>
<dbReference type="Proteomes" id="UP001523566">
    <property type="component" value="Unassembled WGS sequence"/>
</dbReference>
<feature type="domain" description="Acyl-CoA dehydrogenase/oxidase N-terminal" evidence="8">
    <location>
        <begin position="7"/>
        <end position="118"/>
    </location>
</feature>
<evidence type="ECO:0000256" key="1">
    <source>
        <dbReference type="ARBA" id="ARBA00001974"/>
    </source>
</evidence>
<keyword evidence="3 5" id="KW-0285">Flavoprotein</keyword>
<dbReference type="PROSITE" id="PS00072">
    <property type="entry name" value="ACYL_COA_DH_1"/>
    <property type="match status" value="1"/>
</dbReference>
<proteinExistence type="inferred from homology"/>
<dbReference type="CDD" id="cd01158">
    <property type="entry name" value="SCAD_SBCAD"/>
    <property type="match status" value="1"/>
</dbReference>
<name>A0ABT1EA33_9FIRM</name>
<organism evidence="9 10">
    <name type="scientific">Aequitasia blattaphilus</name>
    <dbReference type="NCBI Taxonomy" id="2949332"/>
    <lineage>
        <taxon>Bacteria</taxon>
        <taxon>Bacillati</taxon>
        <taxon>Bacillota</taxon>
        <taxon>Clostridia</taxon>
        <taxon>Lachnospirales</taxon>
        <taxon>Lachnospiraceae</taxon>
        <taxon>Aequitasia</taxon>
    </lineage>
</organism>
<gene>
    <name evidence="9" type="ORF">NK125_09670</name>
</gene>
<dbReference type="Pfam" id="PF02770">
    <property type="entry name" value="Acyl-CoA_dh_M"/>
    <property type="match status" value="1"/>
</dbReference>
<dbReference type="InterPro" id="IPR006089">
    <property type="entry name" value="Acyl-CoA_DH_CS"/>
</dbReference>
<comment type="similarity">
    <text evidence="2 5">Belongs to the acyl-CoA dehydrogenase family.</text>
</comment>
<keyword evidence="4 5" id="KW-0274">FAD</keyword>
<dbReference type="SUPFAM" id="SSF56645">
    <property type="entry name" value="Acyl-CoA dehydrogenase NM domain-like"/>
    <property type="match status" value="1"/>
</dbReference>
<dbReference type="InterPro" id="IPR009100">
    <property type="entry name" value="AcylCoA_DH/oxidase_NM_dom_sf"/>
</dbReference>
<dbReference type="PIRSF" id="PIRSF016578">
    <property type="entry name" value="HsaA"/>
    <property type="match status" value="1"/>
</dbReference>
<evidence type="ECO:0000259" key="7">
    <source>
        <dbReference type="Pfam" id="PF02770"/>
    </source>
</evidence>
<dbReference type="InterPro" id="IPR009075">
    <property type="entry name" value="AcylCo_DH/oxidase_C"/>
</dbReference>
<dbReference type="EMBL" id="JAMZFW010000012">
    <property type="protein sequence ID" value="MCP1102683.1"/>
    <property type="molecule type" value="Genomic_DNA"/>
</dbReference>
<comment type="caution">
    <text evidence="9">The sequence shown here is derived from an EMBL/GenBank/DDBJ whole genome shotgun (WGS) entry which is preliminary data.</text>
</comment>
<feature type="domain" description="Acyl-CoA oxidase/dehydrogenase middle" evidence="7">
    <location>
        <begin position="122"/>
        <end position="221"/>
    </location>
</feature>
<accession>A0ABT1EA33</accession>
<dbReference type="PANTHER" id="PTHR43884">
    <property type="entry name" value="ACYL-COA DEHYDROGENASE"/>
    <property type="match status" value="1"/>
</dbReference>